<feature type="compositionally biased region" description="Acidic residues" evidence="3">
    <location>
        <begin position="306"/>
        <end position="318"/>
    </location>
</feature>
<dbReference type="Pfam" id="PF07653">
    <property type="entry name" value="SH3_2"/>
    <property type="match status" value="1"/>
</dbReference>
<feature type="compositionally biased region" description="Basic and acidic residues" evidence="3">
    <location>
        <begin position="33"/>
        <end position="44"/>
    </location>
</feature>
<dbReference type="PRINTS" id="PR00452">
    <property type="entry name" value="SH3DOMAIN"/>
</dbReference>
<feature type="compositionally biased region" description="Polar residues" evidence="3">
    <location>
        <begin position="467"/>
        <end position="477"/>
    </location>
</feature>
<name>A0A9D3MGT0_ANGAN</name>
<organism evidence="5 6">
    <name type="scientific">Anguilla anguilla</name>
    <name type="common">European freshwater eel</name>
    <name type="synonym">Muraena anguilla</name>
    <dbReference type="NCBI Taxonomy" id="7936"/>
    <lineage>
        <taxon>Eukaryota</taxon>
        <taxon>Metazoa</taxon>
        <taxon>Chordata</taxon>
        <taxon>Craniata</taxon>
        <taxon>Vertebrata</taxon>
        <taxon>Euteleostomi</taxon>
        <taxon>Actinopterygii</taxon>
        <taxon>Neopterygii</taxon>
        <taxon>Teleostei</taxon>
        <taxon>Anguilliformes</taxon>
        <taxon>Anguillidae</taxon>
        <taxon>Anguilla</taxon>
    </lineage>
</organism>
<dbReference type="PROSITE" id="PS50002">
    <property type="entry name" value="SH3"/>
    <property type="match status" value="5"/>
</dbReference>
<feature type="domain" description="SH3" evidence="4">
    <location>
        <begin position="786"/>
        <end position="845"/>
    </location>
</feature>
<dbReference type="PRINTS" id="PR00499">
    <property type="entry name" value="P67PHOX"/>
</dbReference>
<evidence type="ECO:0000256" key="2">
    <source>
        <dbReference type="PROSITE-ProRule" id="PRU00192"/>
    </source>
</evidence>
<feature type="region of interest" description="Disordered" evidence="3">
    <location>
        <begin position="20"/>
        <end position="85"/>
    </location>
</feature>
<dbReference type="AlphaFoldDB" id="A0A9D3MGT0"/>
<feature type="domain" description="SH3" evidence="4">
    <location>
        <begin position="629"/>
        <end position="688"/>
    </location>
</feature>
<protein>
    <recommendedName>
        <fullName evidence="4">SH3 domain-containing protein</fullName>
    </recommendedName>
</protein>
<dbReference type="SMART" id="SM00326">
    <property type="entry name" value="SH3"/>
    <property type="match status" value="5"/>
</dbReference>
<dbReference type="InterPro" id="IPR035835">
    <property type="entry name" value="Eve1_SH3_3"/>
</dbReference>
<proteinExistence type="predicted"/>
<feature type="region of interest" description="Disordered" evidence="3">
    <location>
        <begin position="445"/>
        <end position="580"/>
    </location>
</feature>
<gene>
    <name evidence="5" type="ORF">ANANG_G00098620</name>
</gene>
<dbReference type="CDD" id="cd11816">
    <property type="entry name" value="SH3_Eve1_3"/>
    <property type="match status" value="1"/>
</dbReference>
<evidence type="ECO:0000259" key="4">
    <source>
        <dbReference type="PROSITE" id="PS50002"/>
    </source>
</evidence>
<feature type="compositionally biased region" description="Polar residues" evidence="3">
    <location>
        <begin position="217"/>
        <end position="228"/>
    </location>
</feature>
<feature type="domain" description="SH3" evidence="4">
    <location>
        <begin position="885"/>
        <end position="944"/>
    </location>
</feature>
<sequence length="1012" mass="109117">MAEARLEAEEEPREFRELVILRNRRGQSNPATDHSERNKPERRLSQGPLSSLRAAIKRTSSRTSSQGDNARDRRRPEITIVSAEPLAANAWFPGASGGFTPAPPPAQPIWGGNIPAAAQPPPSYDQVIKEKTQEQVPPPVATPRHSTTIATQTDFLLEAGSECTASPQPAERKGFSVKRALKPPRPSLPKAKPEPDDTAVLADQPCPIPVEPFPVRTDTTSATNQQAAEAQPLPDHSCVTQSDPSPPLPVLCDETVEPFDHGLVSVDSPSEPIEADPASSRPQRPIPLPRFKPNLQSISRERPQDPSDDGEQSEEDDIMSVSHSQRNIKAKIHAFEQQSATDAGDEAPLVKPEPRPRTQYSKPAVAAKPSFTRRPSGLWEQINASGSSMEQGQKEAVTPPTPAPRPLLPKASTEAEISDVPETQAGKVPLIPLALANYATPLLPSRPSMENGNGDRPVAQIPVKPQRSVTFGTNPPSASRKPTMIRVPSKADENESQEAPPALPFQRPIGGVPLPVMRKPSLISRPTHPPPVEPSNPEGFSFQPASTPVLSLPPRPVGSKVLPPRPPPAKAGPSRPPTWKSGFPQVLLPGRMGTDAAPTITELQGVSEERPVQPPRPNPGHPLYNKYTLEIPHAIAEFDYNGSNTGELSFQKNEVLVLLEQMDRNTFECQVGDAKGPVQKSYLKIITPLSSASSMPSHQVLPSAEVRRGSSGLQAQALHDFTPESPEELALKAGDLVSMVERVDDEWYRGTARGSTGVFPVSFVRVLSTIPAPPSGQKAPPAPASVSGPRCVALFDFEGESSDELSFAEGDVIGLKEYIGEEWARGELNGYVGLFPLTFVEVVEDLPAPPPAQQNVQAKIPLPGMVSASKNHESARPTQLQSAPAGAEWGRAQYDFIAETDNDLPFQQGAVIQIMERVDAEWCRGRLDGRDGYFPATFVIPCPAPPGGTESQSGGGGGRARALFDFVPETEEELSLKAGDIITGVESIDDEWLLGELYGRRGLVPKNYVKVL</sequence>
<feature type="compositionally biased region" description="Polar residues" evidence="3">
    <location>
        <begin position="382"/>
        <end position="391"/>
    </location>
</feature>
<dbReference type="Pfam" id="PF00018">
    <property type="entry name" value="SH3_1"/>
    <property type="match status" value="2"/>
</dbReference>
<evidence type="ECO:0000313" key="6">
    <source>
        <dbReference type="Proteomes" id="UP001044222"/>
    </source>
</evidence>
<comment type="caution">
    <text evidence="5">The sequence shown here is derived from an EMBL/GenBank/DDBJ whole genome shotgun (WGS) entry which is preliminary data.</text>
</comment>
<evidence type="ECO:0000256" key="1">
    <source>
        <dbReference type="ARBA" id="ARBA00022443"/>
    </source>
</evidence>
<dbReference type="SUPFAM" id="SSF50044">
    <property type="entry name" value="SH3-domain"/>
    <property type="match status" value="5"/>
</dbReference>
<dbReference type="PANTHER" id="PTHR14167:SF48">
    <property type="entry name" value="SH3 DOMAIN-CONTAINING PROTEIN 19"/>
    <property type="match status" value="1"/>
</dbReference>
<keyword evidence="1 2" id="KW-0728">SH3 domain</keyword>
<dbReference type="PANTHER" id="PTHR14167">
    <property type="entry name" value="SH3 DOMAIN-CONTAINING"/>
    <property type="match status" value="1"/>
</dbReference>
<dbReference type="InterPro" id="IPR036028">
    <property type="entry name" value="SH3-like_dom_sf"/>
</dbReference>
<evidence type="ECO:0000256" key="3">
    <source>
        <dbReference type="SAM" id="MobiDB-lite"/>
    </source>
</evidence>
<dbReference type="InterPro" id="IPR050384">
    <property type="entry name" value="Endophilin_SH3RF"/>
</dbReference>
<keyword evidence="6" id="KW-1185">Reference proteome</keyword>
<evidence type="ECO:0000313" key="5">
    <source>
        <dbReference type="EMBL" id="KAG5848454.1"/>
    </source>
</evidence>
<reference evidence="5" key="1">
    <citation type="submission" date="2021-01" db="EMBL/GenBank/DDBJ databases">
        <title>A chromosome-scale assembly of European eel, Anguilla anguilla.</title>
        <authorList>
            <person name="Henkel C."/>
            <person name="Jong-Raadsen S.A."/>
            <person name="Dufour S."/>
            <person name="Weltzien F.-A."/>
            <person name="Palstra A.P."/>
            <person name="Pelster B."/>
            <person name="Spaink H.P."/>
            <person name="Van Den Thillart G.E."/>
            <person name="Jansen H."/>
            <person name="Zahm M."/>
            <person name="Klopp C."/>
            <person name="Cedric C."/>
            <person name="Louis A."/>
            <person name="Berthelot C."/>
            <person name="Parey E."/>
            <person name="Roest Crollius H."/>
            <person name="Montfort J."/>
            <person name="Robinson-Rechavi M."/>
            <person name="Bucao C."/>
            <person name="Bouchez O."/>
            <person name="Gislard M."/>
            <person name="Lluch J."/>
            <person name="Milhes M."/>
            <person name="Lampietro C."/>
            <person name="Lopez Roques C."/>
            <person name="Donnadieu C."/>
            <person name="Braasch I."/>
            <person name="Desvignes T."/>
            <person name="Postlethwait J."/>
            <person name="Bobe J."/>
            <person name="Guiguen Y."/>
            <person name="Dirks R."/>
        </authorList>
    </citation>
    <scope>NUCLEOTIDE SEQUENCE</scope>
    <source>
        <strain evidence="5">Tag_6206</strain>
        <tissue evidence="5">Liver</tissue>
    </source>
</reference>
<feature type="compositionally biased region" description="Pro residues" evidence="3">
    <location>
        <begin position="563"/>
        <end position="576"/>
    </location>
</feature>
<dbReference type="InterPro" id="IPR001452">
    <property type="entry name" value="SH3_domain"/>
</dbReference>
<feature type="domain" description="SH3" evidence="4">
    <location>
        <begin position="710"/>
        <end position="769"/>
    </location>
</feature>
<dbReference type="EMBL" id="JAFIRN010000005">
    <property type="protein sequence ID" value="KAG5848454.1"/>
    <property type="molecule type" value="Genomic_DNA"/>
</dbReference>
<dbReference type="Pfam" id="PF14604">
    <property type="entry name" value="SH3_9"/>
    <property type="match status" value="2"/>
</dbReference>
<dbReference type="Gene3D" id="2.30.30.40">
    <property type="entry name" value="SH3 Domains"/>
    <property type="match status" value="5"/>
</dbReference>
<feature type="region of interest" description="Disordered" evidence="3">
    <location>
        <begin position="163"/>
        <end position="423"/>
    </location>
</feature>
<accession>A0A9D3MGT0</accession>
<dbReference type="Proteomes" id="UP001044222">
    <property type="component" value="Unassembled WGS sequence"/>
</dbReference>
<feature type="domain" description="SH3" evidence="4">
    <location>
        <begin position="955"/>
        <end position="1012"/>
    </location>
</feature>